<dbReference type="SUPFAM" id="SSF47413">
    <property type="entry name" value="lambda repressor-like DNA-binding domains"/>
    <property type="match status" value="1"/>
</dbReference>
<dbReference type="RefSeq" id="WP_382391988.1">
    <property type="nucleotide sequence ID" value="NZ_JBHUNA010000009.1"/>
</dbReference>
<reference evidence="4" key="1">
    <citation type="journal article" date="2019" name="Int. J. Syst. Evol. Microbiol.">
        <title>The Global Catalogue of Microorganisms (GCM) 10K type strain sequencing project: providing services to taxonomists for standard genome sequencing and annotation.</title>
        <authorList>
            <consortium name="The Broad Institute Genomics Platform"/>
            <consortium name="The Broad Institute Genome Sequencing Center for Infectious Disease"/>
            <person name="Wu L."/>
            <person name="Ma J."/>
        </authorList>
    </citation>
    <scope>NUCLEOTIDE SEQUENCE [LARGE SCALE GENOMIC DNA]</scope>
    <source>
        <strain evidence="4">TISTR 1535</strain>
    </source>
</reference>
<evidence type="ECO:0000313" key="4">
    <source>
        <dbReference type="Proteomes" id="UP001597502"/>
    </source>
</evidence>
<proteinExistence type="predicted"/>
<keyword evidence="1" id="KW-0238">DNA-binding</keyword>
<organism evidence="3 4">
    <name type="scientific">Lentibacillus juripiscarius</name>
    <dbReference type="NCBI Taxonomy" id="257446"/>
    <lineage>
        <taxon>Bacteria</taxon>
        <taxon>Bacillati</taxon>
        <taxon>Bacillota</taxon>
        <taxon>Bacilli</taxon>
        <taxon>Bacillales</taxon>
        <taxon>Bacillaceae</taxon>
        <taxon>Lentibacillus</taxon>
    </lineage>
</organism>
<dbReference type="InterPro" id="IPR001387">
    <property type="entry name" value="Cro/C1-type_HTH"/>
</dbReference>
<dbReference type="PROSITE" id="PS50943">
    <property type="entry name" value="HTH_CROC1"/>
    <property type="match status" value="1"/>
</dbReference>
<sequence length="118" mass="13850">MLAKRLKQRRKEANLTQEALAKLVNTTKGTISNYENGHSKPPHNTLYELAQHLDTSIDYLTGRTDNSSSYIQEDKAFYDTISDPKLKRWYKELPNSKEEDLQKLYKMWQIIKNDKSNN</sequence>
<gene>
    <name evidence="3" type="ORF">ACFSUO_05755</name>
</gene>
<comment type="caution">
    <text evidence="3">The sequence shown here is derived from an EMBL/GenBank/DDBJ whole genome shotgun (WGS) entry which is preliminary data.</text>
</comment>
<dbReference type="CDD" id="cd00093">
    <property type="entry name" value="HTH_XRE"/>
    <property type="match status" value="1"/>
</dbReference>
<evidence type="ECO:0000256" key="1">
    <source>
        <dbReference type="ARBA" id="ARBA00023125"/>
    </source>
</evidence>
<dbReference type="SMART" id="SM00530">
    <property type="entry name" value="HTH_XRE"/>
    <property type="match status" value="1"/>
</dbReference>
<dbReference type="InterPro" id="IPR010982">
    <property type="entry name" value="Lambda_DNA-bd_dom_sf"/>
</dbReference>
<evidence type="ECO:0000259" key="2">
    <source>
        <dbReference type="PROSITE" id="PS50943"/>
    </source>
</evidence>
<dbReference type="PANTHER" id="PTHR46558">
    <property type="entry name" value="TRACRIPTIONAL REGULATORY PROTEIN-RELATED-RELATED"/>
    <property type="match status" value="1"/>
</dbReference>
<dbReference type="PANTHER" id="PTHR46558:SF11">
    <property type="entry name" value="HTH-TYPE TRANSCRIPTIONAL REGULATOR XRE"/>
    <property type="match status" value="1"/>
</dbReference>
<dbReference type="Pfam" id="PF01381">
    <property type="entry name" value="HTH_3"/>
    <property type="match status" value="1"/>
</dbReference>
<protein>
    <submittedName>
        <fullName evidence="3">Helix-turn-helix domain-containing protein</fullName>
    </submittedName>
</protein>
<evidence type="ECO:0000313" key="3">
    <source>
        <dbReference type="EMBL" id="MFD2760475.1"/>
    </source>
</evidence>
<name>A0ABW5V4T2_9BACI</name>
<keyword evidence="4" id="KW-1185">Reference proteome</keyword>
<dbReference type="Proteomes" id="UP001597502">
    <property type="component" value="Unassembled WGS sequence"/>
</dbReference>
<feature type="domain" description="HTH cro/C1-type" evidence="2">
    <location>
        <begin position="6"/>
        <end position="60"/>
    </location>
</feature>
<accession>A0ABW5V4T2</accession>
<dbReference type="EMBL" id="JBHUNA010000009">
    <property type="protein sequence ID" value="MFD2760475.1"/>
    <property type="molecule type" value="Genomic_DNA"/>
</dbReference>
<dbReference type="Gene3D" id="1.10.260.40">
    <property type="entry name" value="lambda repressor-like DNA-binding domains"/>
    <property type="match status" value="1"/>
</dbReference>